<feature type="compositionally biased region" description="Low complexity" evidence="1">
    <location>
        <begin position="37"/>
        <end position="51"/>
    </location>
</feature>
<feature type="domain" description="Beta-lactamase class A catalytic" evidence="3">
    <location>
        <begin position="99"/>
        <end position="319"/>
    </location>
</feature>
<organism evidence="4 5">
    <name type="scientific">Sphaerisporangium flaviroseum</name>
    <dbReference type="NCBI Taxonomy" id="509199"/>
    <lineage>
        <taxon>Bacteria</taxon>
        <taxon>Bacillati</taxon>
        <taxon>Actinomycetota</taxon>
        <taxon>Actinomycetes</taxon>
        <taxon>Streptosporangiales</taxon>
        <taxon>Streptosporangiaceae</taxon>
        <taxon>Sphaerisporangium</taxon>
    </lineage>
</organism>
<dbReference type="InterPro" id="IPR012338">
    <property type="entry name" value="Beta-lactam/transpept-like"/>
</dbReference>
<proteinExistence type="predicted"/>
<evidence type="ECO:0000313" key="4">
    <source>
        <dbReference type="EMBL" id="GAA3812400.1"/>
    </source>
</evidence>
<feature type="chain" id="PRO_5046256745" description="Beta-lactamase class A catalytic domain-containing protein" evidence="2">
    <location>
        <begin position="34"/>
        <end position="348"/>
    </location>
</feature>
<dbReference type="EMBL" id="BAAAZR010000008">
    <property type="protein sequence ID" value="GAA3812400.1"/>
    <property type="molecule type" value="Genomic_DNA"/>
</dbReference>
<dbReference type="Proteomes" id="UP001500888">
    <property type="component" value="Unassembled WGS sequence"/>
</dbReference>
<dbReference type="NCBIfam" id="NF033103">
    <property type="entry name" value="bla_class_A"/>
    <property type="match status" value="1"/>
</dbReference>
<feature type="signal peptide" evidence="2">
    <location>
        <begin position="1"/>
        <end position="33"/>
    </location>
</feature>
<reference evidence="5" key="1">
    <citation type="journal article" date="2019" name="Int. J. Syst. Evol. Microbiol.">
        <title>The Global Catalogue of Microorganisms (GCM) 10K type strain sequencing project: providing services to taxonomists for standard genome sequencing and annotation.</title>
        <authorList>
            <consortium name="The Broad Institute Genomics Platform"/>
            <consortium name="The Broad Institute Genome Sequencing Center for Infectious Disease"/>
            <person name="Wu L."/>
            <person name="Ma J."/>
        </authorList>
    </citation>
    <scope>NUCLEOTIDE SEQUENCE [LARGE SCALE GENOMIC DNA]</scope>
    <source>
        <strain evidence="5">JCM 16908</strain>
    </source>
</reference>
<keyword evidence="5" id="KW-1185">Reference proteome</keyword>
<dbReference type="PANTHER" id="PTHR35333:SF3">
    <property type="entry name" value="BETA-LACTAMASE-TYPE TRANSPEPTIDASE FOLD CONTAINING PROTEIN"/>
    <property type="match status" value="1"/>
</dbReference>
<dbReference type="SUPFAM" id="SSF56601">
    <property type="entry name" value="beta-lactamase/transpeptidase-like"/>
    <property type="match status" value="1"/>
</dbReference>
<accession>A0ABP7I8U0</accession>
<evidence type="ECO:0000256" key="1">
    <source>
        <dbReference type="SAM" id="MobiDB-lite"/>
    </source>
</evidence>
<sequence length="348" mass="37032">MRHLRTRSLGATSKATALALAVLAGGTAYGVTAASATTGTTTPSTVTSAATQSGQVGLGELRTTQSGQAGLGALRAPSGEAEARRRLRALEATFKGRIGAYAIDTATGKTIGYRANERFPLLSTFKAMACAAVQHKARASDPGLMDRVVRWTQAEVKENSPVTEKHVEDGLTVAQLCEAAITRSDNTAGNMVLKQIGGPKGMTRYFRTLKDPISRLDRWETELNDWSPKEKRDTTTPAWMARDLRKVTLGNALTAQDRVRLEGWLRANQTGGERIRAGLPKSWIIGDKTGSSGSYGAANDIAVIRTSPTAAPLVMTIYTNHKAADAPYDSKIVADTATILAHALGKLP</sequence>
<dbReference type="Pfam" id="PF13354">
    <property type="entry name" value="Beta-lactamase2"/>
    <property type="match status" value="1"/>
</dbReference>
<comment type="caution">
    <text evidence="4">The sequence shown here is derived from an EMBL/GenBank/DDBJ whole genome shotgun (WGS) entry which is preliminary data.</text>
</comment>
<name>A0ABP7I8U0_9ACTN</name>
<feature type="region of interest" description="Disordered" evidence="1">
    <location>
        <begin position="37"/>
        <end position="57"/>
    </location>
</feature>
<dbReference type="RefSeq" id="WP_344940875.1">
    <property type="nucleotide sequence ID" value="NZ_BAAAZR010000008.1"/>
</dbReference>
<protein>
    <recommendedName>
        <fullName evidence="3">Beta-lactamase class A catalytic domain-containing protein</fullName>
    </recommendedName>
</protein>
<dbReference type="PRINTS" id="PR00118">
    <property type="entry name" value="BLACTAMASEA"/>
</dbReference>
<dbReference type="InterPro" id="IPR045155">
    <property type="entry name" value="Beta-lactam_cat"/>
</dbReference>
<dbReference type="InterPro" id="IPR000871">
    <property type="entry name" value="Beta-lactam_class-A"/>
</dbReference>
<dbReference type="PANTHER" id="PTHR35333">
    <property type="entry name" value="BETA-LACTAMASE"/>
    <property type="match status" value="1"/>
</dbReference>
<evidence type="ECO:0000313" key="5">
    <source>
        <dbReference type="Proteomes" id="UP001500888"/>
    </source>
</evidence>
<dbReference type="Gene3D" id="3.40.710.10">
    <property type="entry name" value="DD-peptidase/beta-lactamase superfamily"/>
    <property type="match status" value="1"/>
</dbReference>
<evidence type="ECO:0000259" key="3">
    <source>
        <dbReference type="Pfam" id="PF13354"/>
    </source>
</evidence>
<gene>
    <name evidence="4" type="ORF">GCM10022226_36350</name>
</gene>
<evidence type="ECO:0000256" key="2">
    <source>
        <dbReference type="SAM" id="SignalP"/>
    </source>
</evidence>
<keyword evidence="2" id="KW-0732">Signal</keyword>